<sequence length="275" mass="30104">MKLAVIGHPIRHSKSPFMHNNWLKESGIEGHYEAIEVSPEQLKDQVERFKELGYKGFNVTIPHKETIIPFLDEIDPAAKLLGAVNTVVIEDGKCTGYNTDGRGFLMSLLTKRSESDIHHAQILVLGAGGAAKGIIGALKAFGAERISIANRTSAKAATLAEQQQVSGEGLDLKSAEKQLHRFDIVINTTSVGMVPDVLQMPVDTSLMKKGALAADIIYNPLSTQFLKTAESAGAESLNGIGMFVWQGALAFEKWTTEKPDTNYMIKKMTEYMKQE</sequence>
<dbReference type="InterPro" id="IPR011342">
    <property type="entry name" value="Shikimate_DH"/>
</dbReference>
<keyword evidence="3 8" id="KW-0028">Amino-acid biosynthesis</keyword>
<protein>
    <recommendedName>
        <fullName evidence="2 8">Shikimate dehydrogenase (NADP(+))</fullName>
        <shortName evidence="8">SDH</shortName>
        <ecNumber evidence="2 8">1.1.1.25</ecNumber>
    </recommendedName>
</protein>
<dbReference type="GO" id="GO:0004764">
    <property type="term" value="F:shikimate 3-dehydrogenase (NADP+) activity"/>
    <property type="evidence" value="ECO:0007669"/>
    <property type="project" value="UniProtKB-EC"/>
</dbReference>
<comment type="function">
    <text evidence="8">Involved in the biosynthesis of the chorismate, which leads to the biosynthesis of aromatic amino acids. Catalyzes the reversible NADPH linked reduction of 3-dehydroshikimate (DHSA) to yield shikimate (SA).</text>
</comment>
<feature type="active site" description="Proton acceptor" evidence="8">
    <location>
        <position position="64"/>
    </location>
</feature>
<reference evidence="12 13" key="1">
    <citation type="submission" date="2023-12" db="EMBL/GenBank/DDBJ databases">
        <title>Jeotgalibacillus haloalkaliphilus sp. nov., a novel salt-tolerant bacteria, isolated from the estuary of the Fenhe River into the Yellow River.</title>
        <authorList>
            <person name="Li Y."/>
        </authorList>
    </citation>
    <scope>NUCLEOTIDE SEQUENCE [LARGE SCALE GENOMIC DNA]</scope>
    <source>
        <strain evidence="12 13">HH7-29</strain>
    </source>
</reference>
<dbReference type="InterPro" id="IPR046346">
    <property type="entry name" value="Aminoacid_DH-like_N_sf"/>
</dbReference>
<feature type="binding site" evidence="8">
    <location>
        <begin position="13"/>
        <end position="15"/>
    </location>
    <ligand>
        <name>shikimate</name>
        <dbReference type="ChEBI" id="CHEBI:36208"/>
    </ligand>
</feature>
<dbReference type="Gene3D" id="3.40.50.720">
    <property type="entry name" value="NAD(P)-binding Rossmann-like Domain"/>
    <property type="match status" value="1"/>
</dbReference>
<evidence type="ECO:0000256" key="7">
    <source>
        <dbReference type="ARBA" id="ARBA00049442"/>
    </source>
</evidence>
<evidence type="ECO:0000256" key="5">
    <source>
        <dbReference type="ARBA" id="ARBA00023002"/>
    </source>
</evidence>
<dbReference type="Pfam" id="PF18317">
    <property type="entry name" value="SDH_C"/>
    <property type="match status" value="1"/>
</dbReference>
<feature type="binding site" evidence="8">
    <location>
        <position position="85"/>
    </location>
    <ligand>
        <name>shikimate</name>
        <dbReference type="ChEBI" id="CHEBI:36208"/>
    </ligand>
</feature>
<evidence type="ECO:0000256" key="4">
    <source>
        <dbReference type="ARBA" id="ARBA00022857"/>
    </source>
</evidence>
<feature type="binding site" evidence="8">
    <location>
        <position position="246"/>
    </location>
    <ligand>
        <name>shikimate</name>
        <dbReference type="ChEBI" id="CHEBI:36208"/>
    </ligand>
</feature>
<comment type="catalytic activity">
    <reaction evidence="7 8">
        <text>shikimate + NADP(+) = 3-dehydroshikimate + NADPH + H(+)</text>
        <dbReference type="Rhea" id="RHEA:17737"/>
        <dbReference type="ChEBI" id="CHEBI:15378"/>
        <dbReference type="ChEBI" id="CHEBI:16630"/>
        <dbReference type="ChEBI" id="CHEBI:36208"/>
        <dbReference type="ChEBI" id="CHEBI:57783"/>
        <dbReference type="ChEBI" id="CHEBI:58349"/>
        <dbReference type="EC" id="1.1.1.25"/>
    </reaction>
</comment>
<organism evidence="12 13">
    <name type="scientific">Jeotgalibacillus haloalkalitolerans</name>
    <dbReference type="NCBI Taxonomy" id="3104292"/>
    <lineage>
        <taxon>Bacteria</taxon>
        <taxon>Bacillati</taxon>
        <taxon>Bacillota</taxon>
        <taxon>Bacilli</taxon>
        <taxon>Bacillales</taxon>
        <taxon>Caryophanaceae</taxon>
        <taxon>Jeotgalibacillus</taxon>
    </lineage>
</organism>
<keyword evidence="6 8" id="KW-0057">Aromatic amino acid biosynthesis</keyword>
<keyword evidence="13" id="KW-1185">Reference proteome</keyword>
<feature type="domain" description="SDH C-terminal" evidence="11">
    <location>
        <begin position="239"/>
        <end position="267"/>
    </location>
</feature>
<dbReference type="RefSeq" id="WP_322421268.1">
    <property type="nucleotide sequence ID" value="NZ_JAXQNN010000002.1"/>
</dbReference>
<comment type="pathway">
    <text evidence="1 8">Metabolic intermediate biosynthesis; chorismate biosynthesis; chorismate from D-erythrose 4-phosphate and phosphoenolpyruvate: step 4/7.</text>
</comment>
<dbReference type="InterPro" id="IPR006151">
    <property type="entry name" value="Shikm_DH/Glu-tRNA_Rdtase"/>
</dbReference>
<dbReference type="SUPFAM" id="SSF51735">
    <property type="entry name" value="NAD(P)-binding Rossmann-fold domains"/>
    <property type="match status" value="1"/>
</dbReference>
<dbReference type="InterPro" id="IPR013708">
    <property type="entry name" value="Shikimate_DH-bd_N"/>
</dbReference>
<evidence type="ECO:0000259" key="11">
    <source>
        <dbReference type="Pfam" id="PF18317"/>
    </source>
</evidence>
<evidence type="ECO:0000256" key="3">
    <source>
        <dbReference type="ARBA" id="ARBA00022605"/>
    </source>
</evidence>
<accession>A0ABU5KLZ9</accession>
<dbReference type="EC" id="1.1.1.25" evidence="2 8"/>
<gene>
    <name evidence="8 12" type="primary">aroE</name>
    <name evidence="12" type="ORF">UFB30_08630</name>
</gene>
<evidence type="ECO:0000256" key="2">
    <source>
        <dbReference type="ARBA" id="ARBA00012962"/>
    </source>
</evidence>
<evidence type="ECO:0000256" key="8">
    <source>
        <dbReference type="HAMAP-Rule" id="MF_00222"/>
    </source>
</evidence>
<dbReference type="Gene3D" id="3.40.50.10860">
    <property type="entry name" value="Leucine Dehydrogenase, chain A, domain 1"/>
    <property type="match status" value="1"/>
</dbReference>
<feature type="binding site" evidence="8">
    <location>
        <position position="216"/>
    </location>
    <ligand>
        <name>NADP(+)</name>
        <dbReference type="ChEBI" id="CHEBI:58349"/>
    </ligand>
</feature>
<name>A0ABU5KLZ9_9BACL</name>
<feature type="binding site" evidence="8">
    <location>
        <position position="218"/>
    </location>
    <ligand>
        <name>shikimate</name>
        <dbReference type="ChEBI" id="CHEBI:36208"/>
    </ligand>
</feature>
<evidence type="ECO:0000313" key="12">
    <source>
        <dbReference type="EMBL" id="MDZ5712295.1"/>
    </source>
</evidence>
<proteinExistence type="inferred from homology"/>
<evidence type="ECO:0000256" key="6">
    <source>
        <dbReference type="ARBA" id="ARBA00023141"/>
    </source>
</evidence>
<evidence type="ECO:0000259" key="9">
    <source>
        <dbReference type="Pfam" id="PF01488"/>
    </source>
</evidence>
<dbReference type="Pfam" id="PF01488">
    <property type="entry name" value="Shikimate_DH"/>
    <property type="match status" value="1"/>
</dbReference>
<comment type="subunit">
    <text evidence="8">Homodimer.</text>
</comment>
<dbReference type="PANTHER" id="PTHR21089">
    <property type="entry name" value="SHIKIMATE DEHYDROGENASE"/>
    <property type="match status" value="1"/>
</dbReference>
<dbReference type="CDD" id="cd01065">
    <property type="entry name" value="NAD_bind_Shikimate_DH"/>
    <property type="match status" value="1"/>
</dbReference>
<dbReference type="InterPro" id="IPR022893">
    <property type="entry name" value="Shikimate_DH_fam"/>
</dbReference>
<dbReference type="PANTHER" id="PTHR21089:SF1">
    <property type="entry name" value="BIFUNCTIONAL 3-DEHYDROQUINATE DEHYDRATASE_SHIKIMATE DEHYDROGENASE, CHLOROPLASTIC"/>
    <property type="match status" value="1"/>
</dbReference>
<dbReference type="Pfam" id="PF08501">
    <property type="entry name" value="Shikimate_dh_N"/>
    <property type="match status" value="1"/>
</dbReference>
<dbReference type="EMBL" id="JAXQNN010000002">
    <property type="protein sequence ID" value="MDZ5712295.1"/>
    <property type="molecule type" value="Genomic_DNA"/>
</dbReference>
<dbReference type="NCBIfam" id="NF001310">
    <property type="entry name" value="PRK00258.1-2"/>
    <property type="match status" value="1"/>
</dbReference>
<dbReference type="NCBIfam" id="TIGR00507">
    <property type="entry name" value="aroE"/>
    <property type="match status" value="1"/>
</dbReference>
<comment type="similarity">
    <text evidence="8">Belongs to the shikimate dehydrogenase family.</text>
</comment>
<feature type="binding site" evidence="8">
    <location>
        <position position="239"/>
    </location>
    <ligand>
        <name>NADP(+)</name>
        <dbReference type="ChEBI" id="CHEBI:58349"/>
    </ligand>
</feature>
<dbReference type="HAMAP" id="MF_00222">
    <property type="entry name" value="Shikimate_DH_AroE"/>
    <property type="match status" value="1"/>
</dbReference>
<dbReference type="NCBIfam" id="NF001319">
    <property type="entry name" value="PRK00258.3-3"/>
    <property type="match status" value="1"/>
</dbReference>
<comment type="caution">
    <text evidence="12">The sequence shown here is derived from an EMBL/GenBank/DDBJ whole genome shotgun (WGS) entry which is preliminary data.</text>
</comment>
<evidence type="ECO:0000256" key="1">
    <source>
        <dbReference type="ARBA" id="ARBA00004871"/>
    </source>
</evidence>
<feature type="binding site" evidence="8">
    <location>
        <begin position="150"/>
        <end position="155"/>
    </location>
    <ligand>
        <name>NADP(+)</name>
        <dbReference type="ChEBI" id="CHEBI:58349"/>
    </ligand>
</feature>
<evidence type="ECO:0000259" key="10">
    <source>
        <dbReference type="Pfam" id="PF08501"/>
    </source>
</evidence>
<keyword evidence="5 8" id="KW-0560">Oxidoreductase</keyword>
<feature type="binding site" evidence="8">
    <location>
        <position position="100"/>
    </location>
    <ligand>
        <name>shikimate</name>
        <dbReference type="ChEBI" id="CHEBI:36208"/>
    </ligand>
</feature>
<comment type="caution">
    <text evidence="8">Lacks conserved residue(s) required for the propagation of feature annotation.</text>
</comment>
<keyword evidence="4 8" id="KW-0521">NADP</keyword>
<evidence type="ECO:0000313" key="13">
    <source>
        <dbReference type="Proteomes" id="UP001292084"/>
    </source>
</evidence>
<dbReference type="Proteomes" id="UP001292084">
    <property type="component" value="Unassembled WGS sequence"/>
</dbReference>
<feature type="domain" description="Shikimate dehydrogenase substrate binding N-terminal" evidence="10">
    <location>
        <begin position="5"/>
        <end position="87"/>
    </location>
</feature>
<feature type="domain" description="Quinate/shikimate 5-dehydrogenase/glutamyl-tRNA reductase" evidence="9">
    <location>
        <begin position="111"/>
        <end position="190"/>
    </location>
</feature>
<dbReference type="SUPFAM" id="SSF53223">
    <property type="entry name" value="Aminoacid dehydrogenase-like, N-terminal domain"/>
    <property type="match status" value="1"/>
</dbReference>
<dbReference type="InterPro" id="IPR041121">
    <property type="entry name" value="SDH_C"/>
</dbReference>
<feature type="binding site" evidence="8">
    <location>
        <begin position="126"/>
        <end position="130"/>
    </location>
    <ligand>
        <name>NADP(+)</name>
        <dbReference type="ChEBI" id="CHEBI:58349"/>
    </ligand>
</feature>
<feature type="binding site" evidence="8">
    <location>
        <position position="60"/>
    </location>
    <ligand>
        <name>shikimate</name>
        <dbReference type="ChEBI" id="CHEBI:36208"/>
    </ligand>
</feature>
<dbReference type="InterPro" id="IPR036291">
    <property type="entry name" value="NAD(P)-bd_dom_sf"/>
</dbReference>